<evidence type="ECO:0000313" key="2">
    <source>
        <dbReference type="Proteomes" id="UP001066276"/>
    </source>
</evidence>
<organism evidence="1 2">
    <name type="scientific">Pleurodeles waltl</name>
    <name type="common">Iberian ribbed newt</name>
    <dbReference type="NCBI Taxonomy" id="8319"/>
    <lineage>
        <taxon>Eukaryota</taxon>
        <taxon>Metazoa</taxon>
        <taxon>Chordata</taxon>
        <taxon>Craniata</taxon>
        <taxon>Vertebrata</taxon>
        <taxon>Euteleostomi</taxon>
        <taxon>Amphibia</taxon>
        <taxon>Batrachia</taxon>
        <taxon>Caudata</taxon>
        <taxon>Salamandroidea</taxon>
        <taxon>Salamandridae</taxon>
        <taxon>Pleurodelinae</taxon>
        <taxon>Pleurodeles</taxon>
    </lineage>
</organism>
<comment type="caution">
    <text evidence="1">The sequence shown here is derived from an EMBL/GenBank/DDBJ whole genome shotgun (WGS) entry which is preliminary data.</text>
</comment>
<dbReference type="AlphaFoldDB" id="A0AAV7VMV1"/>
<keyword evidence="2" id="KW-1185">Reference proteome</keyword>
<dbReference type="Proteomes" id="UP001066276">
    <property type="component" value="Chromosome 2_1"/>
</dbReference>
<name>A0AAV7VMV1_PLEWA</name>
<gene>
    <name evidence="1" type="ORF">NDU88_006779</name>
</gene>
<reference evidence="1" key="1">
    <citation type="journal article" date="2022" name="bioRxiv">
        <title>Sequencing and chromosome-scale assembly of the giantPleurodeles waltlgenome.</title>
        <authorList>
            <person name="Brown T."/>
            <person name="Elewa A."/>
            <person name="Iarovenko S."/>
            <person name="Subramanian E."/>
            <person name="Araus A.J."/>
            <person name="Petzold A."/>
            <person name="Susuki M."/>
            <person name="Suzuki K.-i.T."/>
            <person name="Hayashi T."/>
            <person name="Toyoda A."/>
            <person name="Oliveira C."/>
            <person name="Osipova E."/>
            <person name="Leigh N.D."/>
            <person name="Simon A."/>
            <person name="Yun M.H."/>
        </authorList>
    </citation>
    <scope>NUCLEOTIDE SEQUENCE</scope>
    <source>
        <strain evidence="1">20211129_DDA</strain>
        <tissue evidence="1">Liver</tissue>
    </source>
</reference>
<dbReference type="EMBL" id="JANPWB010000003">
    <property type="protein sequence ID" value="KAJ1202984.1"/>
    <property type="molecule type" value="Genomic_DNA"/>
</dbReference>
<proteinExistence type="predicted"/>
<evidence type="ECO:0000313" key="1">
    <source>
        <dbReference type="EMBL" id="KAJ1202984.1"/>
    </source>
</evidence>
<sequence length="258" mass="27807">MARQDGRRDVLLVSSRHPDEPCIDLGVPSIFHTPQQLEPKPLGSWSIATHWKHPVLGCCGAPRAGAGRHELEAPSRGNGLSQQLSPERGSLPFVVISTAGSRLGAYCSLRGSPVGSRNRGDLCRAGPAEPVWHLEVWKWCGPCARRWGPWGLQRRLGDESSRFGVVPAQEIPADPCADGGGPLDIAWALLGPIGADAGLWDLGLCSRWQRCGLVIVPVLPGAEWPLSASRAAEEILWEHLVVIKRIGAQFEGGGPWSR</sequence>
<accession>A0AAV7VMV1</accession>
<protein>
    <submittedName>
        <fullName evidence="1">Uncharacterized protein</fullName>
    </submittedName>
</protein>